<dbReference type="InterPro" id="IPR043519">
    <property type="entry name" value="NT_sf"/>
</dbReference>
<dbReference type="KEGG" id="pbt:ING2E5B_0409"/>
<dbReference type="PATRIC" id="fig|1562970.3.peg.405"/>
<dbReference type="SUPFAM" id="SSF81301">
    <property type="entry name" value="Nucleotidyltransferase"/>
    <property type="match status" value="1"/>
</dbReference>
<gene>
    <name evidence="2" type="primary">linF</name>
    <name evidence="2" type="ORF">ING2E5B_0409</name>
</gene>
<reference evidence="2 3" key="1">
    <citation type="submission" date="2014-08" db="EMBL/GenBank/DDBJ databases">
        <authorList>
            <person name="Wibberg D."/>
        </authorList>
    </citation>
    <scope>NUCLEOTIDE SEQUENCE [LARGE SCALE GENOMIC DNA]</scope>
    <source>
        <strain evidence="3">ING2-E5B</strain>
    </source>
</reference>
<keyword evidence="3" id="KW-1185">Reference proteome</keyword>
<dbReference type="STRING" id="1562970.ING2E5B_0409"/>
<sequence length="269" mass="31840">MKQLYLINEFKKKSIEDCTISAVLMYGSFIKGEGDKFSDIEFYIFLRDDCHIDKYKWISSVNPIALMFVNEFGTDVVIFDNLIRGEFHFLPLKEISIIKSWQGHTSFEFKEKMNLVDKDGLLTDVLNDIEPPYEPIRNTPAQIEWLADSLINNLLFASNLFQRGEYAHLHNIFQYIQKHTLWLIRIYEQSEKHWESPTKKLEVDISSYWYNKYQTIVPIITRKSLNKALLNAFVLSKDIFKKTNVSSSKLELIYRIENTFEINHRNEET</sequence>
<dbReference type="HOGENOM" id="CLU_086371_0_0_10"/>
<evidence type="ECO:0000313" key="3">
    <source>
        <dbReference type="Proteomes" id="UP000032417"/>
    </source>
</evidence>
<evidence type="ECO:0000313" key="2">
    <source>
        <dbReference type="EMBL" id="CEA15177.1"/>
    </source>
</evidence>
<name>A0A098BZS8_9BACT</name>
<organism evidence="2 3">
    <name type="scientific">Fermentimonas caenicola</name>
    <dbReference type="NCBI Taxonomy" id="1562970"/>
    <lineage>
        <taxon>Bacteria</taxon>
        <taxon>Pseudomonadati</taxon>
        <taxon>Bacteroidota</taxon>
        <taxon>Bacteroidia</taxon>
        <taxon>Bacteroidales</taxon>
        <taxon>Dysgonomonadaceae</taxon>
        <taxon>Fermentimonas</taxon>
    </lineage>
</organism>
<accession>A0A098BZS8</accession>
<dbReference type="Pfam" id="PF21418">
    <property type="entry name" value="LinB-like_C"/>
    <property type="match status" value="1"/>
</dbReference>
<dbReference type="InterPro" id="IPR048495">
    <property type="entry name" value="LinB-like_C"/>
</dbReference>
<dbReference type="EMBL" id="LN515532">
    <property type="protein sequence ID" value="CEA15177.1"/>
    <property type="molecule type" value="Genomic_DNA"/>
</dbReference>
<feature type="domain" description="Lincosamide nucleotidyltransferase-like C-terminal" evidence="1">
    <location>
        <begin position="142"/>
        <end position="245"/>
    </location>
</feature>
<dbReference type="Proteomes" id="UP000032417">
    <property type="component" value="Chromosome 1"/>
</dbReference>
<dbReference type="AlphaFoldDB" id="A0A098BZS8"/>
<dbReference type="Gene3D" id="1.20.120.330">
    <property type="entry name" value="Nucleotidyltransferases domain 2"/>
    <property type="match status" value="1"/>
</dbReference>
<evidence type="ECO:0000259" key="1">
    <source>
        <dbReference type="Pfam" id="PF21418"/>
    </source>
</evidence>
<dbReference type="Gene3D" id="3.30.460.10">
    <property type="entry name" value="Beta Polymerase, domain 2"/>
    <property type="match status" value="1"/>
</dbReference>
<protein>
    <submittedName>
        <fullName evidence="2">LinF</fullName>
    </submittedName>
</protein>
<proteinExistence type="predicted"/>